<evidence type="ECO:0000313" key="2">
    <source>
        <dbReference type="Proteomes" id="UP000299102"/>
    </source>
</evidence>
<gene>
    <name evidence="1" type="ORF">EVAR_27233_1</name>
</gene>
<name>A0A4C1VWD9_EUMVA</name>
<evidence type="ECO:0000313" key="1">
    <source>
        <dbReference type="EMBL" id="GBP42880.1"/>
    </source>
</evidence>
<organism evidence="1 2">
    <name type="scientific">Eumeta variegata</name>
    <name type="common">Bagworm moth</name>
    <name type="synonym">Eumeta japonica</name>
    <dbReference type="NCBI Taxonomy" id="151549"/>
    <lineage>
        <taxon>Eukaryota</taxon>
        <taxon>Metazoa</taxon>
        <taxon>Ecdysozoa</taxon>
        <taxon>Arthropoda</taxon>
        <taxon>Hexapoda</taxon>
        <taxon>Insecta</taxon>
        <taxon>Pterygota</taxon>
        <taxon>Neoptera</taxon>
        <taxon>Endopterygota</taxon>
        <taxon>Lepidoptera</taxon>
        <taxon>Glossata</taxon>
        <taxon>Ditrysia</taxon>
        <taxon>Tineoidea</taxon>
        <taxon>Psychidae</taxon>
        <taxon>Oiketicinae</taxon>
        <taxon>Eumeta</taxon>
    </lineage>
</organism>
<reference evidence="1 2" key="1">
    <citation type="journal article" date="2019" name="Commun. Biol.">
        <title>The bagworm genome reveals a unique fibroin gene that provides high tensile strength.</title>
        <authorList>
            <person name="Kono N."/>
            <person name="Nakamura H."/>
            <person name="Ohtoshi R."/>
            <person name="Tomita M."/>
            <person name="Numata K."/>
            <person name="Arakawa K."/>
        </authorList>
    </citation>
    <scope>NUCLEOTIDE SEQUENCE [LARGE SCALE GENOMIC DNA]</scope>
</reference>
<dbReference type="AlphaFoldDB" id="A0A4C1VWD9"/>
<dbReference type="EMBL" id="BGZK01000425">
    <property type="protein sequence ID" value="GBP42880.1"/>
    <property type="molecule type" value="Genomic_DNA"/>
</dbReference>
<comment type="caution">
    <text evidence="1">The sequence shown here is derived from an EMBL/GenBank/DDBJ whole genome shotgun (WGS) entry which is preliminary data.</text>
</comment>
<protein>
    <submittedName>
        <fullName evidence="1">Uncharacterized protein</fullName>
    </submittedName>
</protein>
<dbReference type="Proteomes" id="UP000299102">
    <property type="component" value="Unassembled WGS sequence"/>
</dbReference>
<keyword evidence="2" id="KW-1185">Reference proteome</keyword>
<accession>A0A4C1VWD9</accession>
<proteinExistence type="predicted"/>
<sequence>MSLDRLGLLVGEWSHLLFYVAVNKCPTKLKTRFEQKYSSGARVLPNFYQLVEFLEEEHLFLDNNPRDMREPSCNADHPTNGRASAVGELKPFHHCDGNRTRNFFQFMRQTGIKVGAYSVRRPVMFLFVHYNKWKIY</sequence>